<protein>
    <submittedName>
        <fullName evidence="2">Pilus assembly protein</fullName>
    </submittedName>
</protein>
<accession>A0A9E6RER9</accession>
<keyword evidence="3" id="KW-1185">Reference proteome</keyword>
<dbReference type="KEGG" id="cmet:K6K41_25040"/>
<dbReference type="AlphaFoldDB" id="A0A9E6RER9"/>
<evidence type="ECO:0000313" key="2">
    <source>
        <dbReference type="EMBL" id="QZN99870.1"/>
    </source>
</evidence>
<feature type="transmembrane region" description="Helical" evidence="1">
    <location>
        <begin position="21"/>
        <end position="41"/>
    </location>
</feature>
<organism evidence="2 3">
    <name type="scientific">Chenggangzhangella methanolivorans</name>
    <dbReference type="NCBI Taxonomy" id="1437009"/>
    <lineage>
        <taxon>Bacteria</taxon>
        <taxon>Pseudomonadati</taxon>
        <taxon>Pseudomonadota</taxon>
        <taxon>Alphaproteobacteria</taxon>
        <taxon>Hyphomicrobiales</taxon>
        <taxon>Methylopilaceae</taxon>
        <taxon>Chenggangzhangella</taxon>
    </lineage>
</organism>
<proteinExistence type="predicted"/>
<sequence length="189" mass="20614">MAPLALLRAKLARFRRSETGLAALETALFAPVLGLLLLGGYDVARFVSIRSNVDKVGFSVADVTSQYRELTSAAMRQVFMVTGSSMPNYTSGTNGVTILTSVYLDNKTPKVKWQCYSTTGTAWTSKIGVEGNTAAVNTALLADANDNLMVSEVYYRFTPVLSTFFKNGFMIYTSSIYRPRLGTLTTKPC</sequence>
<evidence type="ECO:0000256" key="1">
    <source>
        <dbReference type="SAM" id="Phobius"/>
    </source>
</evidence>
<name>A0A9E6RER9_9HYPH</name>
<evidence type="ECO:0000313" key="3">
    <source>
        <dbReference type="Proteomes" id="UP000825701"/>
    </source>
</evidence>
<dbReference type="RefSeq" id="WP_261402992.1">
    <property type="nucleotide sequence ID" value="NZ_CP081869.1"/>
</dbReference>
<gene>
    <name evidence="2" type="ORF">K6K41_25040</name>
</gene>
<dbReference type="Proteomes" id="UP000825701">
    <property type="component" value="Chromosome"/>
</dbReference>
<keyword evidence="1" id="KW-0472">Membrane</keyword>
<dbReference type="EMBL" id="CP081869">
    <property type="protein sequence ID" value="QZN99870.1"/>
    <property type="molecule type" value="Genomic_DNA"/>
</dbReference>
<keyword evidence="1" id="KW-1133">Transmembrane helix</keyword>
<keyword evidence="1" id="KW-0812">Transmembrane</keyword>
<reference evidence="2" key="1">
    <citation type="submission" date="2021-08" db="EMBL/GenBank/DDBJ databases">
        <authorList>
            <person name="Zhang H."/>
            <person name="Xu M."/>
            <person name="Yu Z."/>
            <person name="Yang L."/>
            <person name="Cai Y."/>
        </authorList>
    </citation>
    <scope>NUCLEOTIDE SEQUENCE</scope>
    <source>
        <strain evidence="2">CHL1</strain>
    </source>
</reference>